<dbReference type="CDD" id="cd04301">
    <property type="entry name" value="NAT_SF"/>
    <property type="match status" value="1"/>
</dbReference>
<evidence type="ECO:0000256" key="1">
    <source>
        <dbReference type="ARBA" id="ARBA00022679"/>
    </source>
</evidence>
<dbReference type="EMBL" id="JAJNDB010000004">
    <property type="protein sequence ID" value="MCD2195482.1"/>
    <property type="molecule type" value="Genomic_DNA"/>
</dbReference>
<gene>
    <name evidence="5" type="ORF">LQ327_19110</name>
</gene>
<keyword evidence="1" id="KW-0808">Transferase</keyword>
<reference evidence="5 6" key="1">
    <citation type="submission" date="2021-11" db="EMBL/GenBank/DDBJ databases">
        <title>Draft genome sequence of Actinomycetospora sp. SF1 isolated from the rhizosphere soil.</title>
        <authorList>
            <person name="Duangmal K."/>
            <person name="Chantavorakit T."/>
        </authorList>
    </citation>
    <scope>NUCLEOTIDE SEQUENCE [LARGE SCALE GENOMIC DNA]</scope>
    <source>
        <strain evidence="5 6">TBRC 5722</strain>
    </source>
</reference>
<evidence type="ECO:0000256" key="2">
    <source>
        <dbReference type="ARBA" id="ARBA00023315"/>
    </source>
</evidence>
<accession>A0ABS8PB42</accession>
<evidence type="ECO:0000259" key="4">
    <source>
        <dbReference type="PROSITE" id="PS51186"/>
    </source>
</evidence>
<dbReference type="Pfam" id="PF13508">
    <property type="entry name" value="Acetyltransf_7"/>
    <property type="match status" value="1"/>
</dbReference>
<dbReference type="PANTHER" id="PTHR43800">
    <property type="entry name" value="PEPTIDYL-LYSINE N-ACETYLTRANSFERASE YJAB"/>
    <property type="match status" value="1"/>
</dbReference>
<dbReference type="SUPFAM" id="SSF55729">
    <property type="entry name" value="Acyl-CoA N-acyltransferases (Nat)"/>
    <property type="match status" value="1"/>
</dbReference>
<dbReference type="InterPro" id="IPR000182">
    <property type="entry name" value="GNAT_dom"/>
</dbReference>
<sequence>MTWEIRDAEPADLDVLVDVWRRAVESTHHFLRPGEVAELEPQARAEIARAAVRVATGPDGPVGFLGGSGGVVDMLFVDPSVHGRGAGSALVDEAAAHHRVLTVDVNEQNTAASAWYARRGFVQTGRSETDTEGRPYPLLHLRRVTPPSPATRPTLQNDGTRAQRGERAPRVRGQGTT</sequence>
<dbReference type="PROSITE" id="PS51186">
    <property type="entry name" value="GNAT"/>
    <property type="match status" value="1"/>
</dbReference>
<feature type="domain" description="N-acetyltransferase" evidence="4">
    <location>
        <begin position="3"/>
        <end position="143"/>
    </location>
</feature>
<dbReference type="PANTHER" id="PTHR43800:SF1">
    <property type="entry name" value="PEPTIDYL-LYSINE N-ACETYLTRANSFERASE YJAB"/>
    <property type="match status" value="1"/>
</dbReference>
<evidence type="ECO:0000313" key="6">
    <source>
        <dbReference type="Proteomes" id="UP001199469"/>
    </source>
</evidence>
<organism evidence="5 6">
    <name type="scientific">Actinomycetospora endophytica</name>
    <dbReference type="NCBI Taxonomy" id="2291215"/>
    <lineage>
        <taxon>Bacteria</taxon>
        <taxon>Bacillati</taxon>
        <taxon>Actinomycetota</taxon>
        <taxon>Actinomycetes</taxon>
        <taxon>Pseudonocardiales</taxon>
        <taxon>Pseudonocardiaceae</taxon>
        <taxon>Actinomycetospora</taxon>
    </lineage>
</organism>
<dbReference type="InterPro" id="IPR016181">
    <property type="entry name" value="Acyl_CoA_acyltransferase"/>
</dbReference>
<feature type="compositionally biased region" description="Polar residues" evidence="3">
    <location>
        <begin position="151"/>
        <end position="160"/>
    </location>
</feature>
<keyword evidence="2" id="KW-0012">Acyltransferase</keyword>
<evidence type="ECO:0000256" key="3">
    <source>
        <dbReference type="SAM" id="MobiDB-lite"/>
    </source>
</evidence>
<feature type="region of interest" description="Disordered" evidence="3">
    <location>
        <begin position="125"/>
        <end position="177"/>
    </location>
</feature>
<dbReference type="Proteomes" id="UP001199469">
    <property type="component" value="Unassembled WGS sequence"/>
</dbReference>
<dbReference type="Gene3D" id="3.40.630.30">
    <property type="match status" value="1"/>
</dbReference>
<proteinExistence type="predicted"/>
<keyword evidence="6" id="KW-1185">Reference proteome</keyword>
<dbReference type="RefSeq" id="WP_230736625.1">
    <property type="nucleotide sequence ID" value="NZ_JAJNDB010000004.1"/>
</dbReference>
<dbReference type="NCBIfam" id="NF007807">
    <property type="entry name" value="PRK10514.1"/>
    <property type="match status" value="1"/>
</dbReference>
<evidence type="ECO:0000313" key="5">
    <source>
        <dbReference type="EMBL" id="MCD2195482.1"/>
    </source>
</evidence>
<comment type="caution">
    <text evidence="5">The sequence shown here is derived from an EMBL/GenBank/DDBJ whole genome shotgun (WGS) entry which is preliminary data.</text>
</comment>
<name>A0ABS8PB42_9PSEU</name>
<protein>
    <submittedName>
        <fullName evidence="5">Acetyltransferase</fullName>
    </submittedName>
</protein>